<protein>
    <recommendedName>
        <fullName evidence="7">Bis(5'-adenosyl)-triphosphatase</fullName>
        <ecNumber evidence="7">3.6.1.29</ecNumber>
    </recommendedName>
</protein>
<dbReference type="GO" id="GO:0004081">
    <property type="term" value="F:bis(5'-nucleosyl)-tetraphosphatase (asymmetrical) activity"/>
    <property type="evidence" value="ECO:0007669"/>
    <property type="project" value="EnsemblFungi"/>
</dbReference>
<feature type="binding site" evidence="4">
    <location>
        <position position="94"/>
    </location>
    <ligand>
        <name>substrate</name>
    </ligand>
</feature>
<dbReference type="AlphaFoldDB" id="T0M9Z2"/>
<dbReference type="InterPro" id="IPR019808">
    <property type="entry name" value="Histidine_triad_CS"/>
</dbReference>
<dbReference type="Gene3D" id="3.30.428.10">
    <property type="entry name" value="HIT-like"/>
    <property type="match status" value="1"/>
</dbReference>
<keyword evidence="1 7" id="KW-0547">Nucleotide-binding</keyword>
<evidence type="ECO:0000256" key="6">
    <source>
        <dbReference type="PROSITE-ProRule" id="PRU00464"/>
    </source>
</evidence>
<evidence type="ECO:0000313" key="9">
    <source>
        <dbReference type="EMBL" id="EQB60221.1"/>
    </source>
</evidence>
<keyword evidence="2 7" id="KW-0378">Hydrolase</keyword>
<comment type="catalytic activity">
    <reaction evidence="7">
        <text>P(1),P(3)-bis(5'-adenosyl) triphosphate + H2O = AMP + ADP + 2 H(+)</text>
        <dbReference type="Rhea" id="RHEA:13893"/>
        <dbReference type="ChEBI" id="CHEBI:15377"/>
        <dbReference type="ChEBI" id="CHEBI:15378"/>
        <dbReference type="ChEBI" id="CHEBI:58529"/>
        <dbReference type="ChEBI" id="CHEBI:456215"/>
        <dbReference type="ChEBI" id="CHEBI:456216"/>
        <dbReference type="EC" id="3.6.1.29"/>
    </reaction>
</comment>
<dbReference type="InterPro" id="IPR039383">
    <property type="entry name" value="FHIT"/>
</dbReference>
<evidence type="ECO:0000259" key="8">
    <source>
        <dbReference type="PROSITE" id="PS51084"/>
    </source>
</evidence>
<feature type="domain" description="HIT" evidence="8">
    <location>
        <begin position="1"/>
        <end position="105"/>
    </location>
</feature>
<dbReference type="PANTHER" id="PTHR46243">
    <property type="entry name" value="BIS(5'-ADENOSYL)-TRIPHOSPHATASE"/>
    <property type="match status" value="1"/>
</dbReference>
<dbReference type="EMBL" id="KE647314">
    <property type="protein sequence ID" value="EQB60221.1"/>
    <property type="molecule type" value="Genomic_DNA"/>
</dbReference>
<dbReference type="InterPro" id="IPR036265">
    <property type="entry name" value="HIT-like_sf"/>
</dbReference>
<dbReference type="HOGENOM" id="CLU_056776_7_1_1"/>
<name>T0M9Z2_9MICR</name>
<sequence>MMFGEFDIPNEHIIIKTKYCFVFTNLRPFLKYHILVSPIAKKQFLVELSEDEYVDLFLTVKLCLKSLSNFGTSFTVSIQDGAEAGQSVPHVHVHIVPRNKNDIENNDLIYAKGALDIKRNDRSFEEMKKETYMLRKEFKKYFNVIQNESLL</sequence>
<evidence type="ECO:0000256" key="4">
    <source>
        <dbReference type="PIRSR" id="PIRSR639383-2"/>
    </source>
</evidence>
<feature type="site" description="Important for induction of apoptosis" evidence="5">
    <location>
        <position position="110"/>
    </location>
</feature>
<evidence type="ECO:0000256" key="1">
    <source>
        <dbReference type="ARBA" id="ARBA00022741"/>
    </source>
</evidence>
<dbReference type="Proteomes" id="UP000053780">
    <property type="component" value="Unassembled WGS sequence"/>
</dbReference>
<dbReference type="GO" id="GO:0000166">
    <property type="term" value="F:nucleotide binding"/>
    <property type="evidence" value="ECO:0007669"/>
    <property type="project" value="UniProtKB-KW"/>
</dbReference>
<gene>
    <name evidence="9" type="ORF">NAPIS_ORF02227</name>
</gene>
<dbReference type="FunFam" id="3.30.428.10:FF:000011">
    <property type="entry name" value="Fragile histidine triad"/>
    <property type="match status" value="1"/>
</dbReference>
<feature type="short sequence motif" description="Histidine triad motif" evidence="6">
    <location>
        <begin position="90"/>
        <end position="94"/>
    </location>
</feature>
<dbReference type="EC" id="3.6.1.29" evidence="7"/>
<reference evidence="9 10" key="1">
    <citation type="journal article" date="2013" name="BMC Genomics">
        <title>Genome sequencing and comparative genomics of honey bee microsporidia, Nosema apis reveal novel insights into host-parasite interactions.</title>
        <authorList>
            <person name="Chen Yp."/>
            <person name="Pettis J.S."/>
            <person name="Zhao Y."/>
            <person name="Liu X."/>
            <person name="Tallon L.J."/>
            <person name="Sadzewicz L.D."/>
            <person name="Li R."/>
            <person name="Zheng H."/>
            <person name="Huang S."/>
            <person name="Zhang X."/>
            <person name="Hamilton M.C."/>
            <person name="Pernal S.F."/>
            <person name="Melathopoulos A.P."/>
            <person name="Yan X."/>
            <person name="Evans J.D."/>
        </authorList>
    </citation>
    <scope>NUCLEOTIDE SEQUENCE [LARGE SCALE GENOMIC DNA]</scope>
    <source>
        <strain evidence="9 10">BRL 01</strain>
    </source>
</reference>
<dbReference type="InterPro" id="IPR051884">
    <property type="entry name" value="Bis(5'-adenosyl)-TPase_reg"/>
</dbReference>
<dbReference type="InterPro" id="IPR011146">
    <property type="entry name" value="HIT-like"/>
</dbReference>
<dbReference type="PROSITE" id="PS00892">
    <property type="entry name" value="HIT_1"/>
    <property type="match status" value="1"/>
</dbReference>
<feature type="binding site" evidence="4">
    <location>
        <begin position="85"/>
        <end position="88"/>
    </location>
    <ligand>
        <name>substrate</name>
    </ligand>
</feature>
<dbReference type="SUPFAM" id="SSF54197">
    <property type="entry name" value="HIT-like"/>
    <property type="match status" value="1"/>
</dbReference>
<dbReference type="PANTHER" id="PTHR46243:SF1">
    <property type="entry name" value="BIS(5'-ADENOSYL)-TRIPHOSPHATASE"/>
    <property type="match status" value="1"/>
</dbReference>
<dbReference type="CDD" id="cd01275">
    <property type="entry name" value="FHIT"/>
    <property type="match status" value="1"/>
</dbReference>
<feature type="binding site" evidence="4">
    <location>
        <position position="79"/>
    </location>
    <ligand>
        <name>substrate</name>
    </ligand>
</feature>
<evidence type="ECO:0000313" key="10">
    <source>
        <dbReference type="Proteomes" id="UP000053780"/>
    </source>
</evidence>
<evidence type="ECO:0000256" key="3">
    <source>
        <dbReference type="PIRSR" id="PIRSR639383-1"/>
    </source>
</evidence>
<keyword evidence="10" id="KW-1185">Reference proteome</keyword>
<evidence type="ECO:0000256" key="2">
    <source>
        <dbReference type="ARBA" id="ARBA00022801"/>
    </source>
</evidence>
<dbReference type="Pfam" id="PF01230">
    <property type="entry name" value="HIT"/>
    <property type="match status" value="1"/>
</dbReference>
<dbReference type="VEuPathDB" id="MicrosporidiaDB:NAPIS_ORF02227"/>
<dbReference type="GO" id="GO:0047710">
    <property type="term" value="F:bis(5'-adenosyl)-triphosphatase activity"/>
    <property type="evidence" value="ECO:0007669"/>
    <property type="project" value="UniProtKB-UniRule"/>
</dbReference>
<organism evidence="9 10">
    <name type="scientific">Vairimorpha apis BRL 01</name>
    <dbReference type="NCBI Taxonomy" id="1037528"/>
    <lineage>
        <taxon>Eukaryota</taxon>
        <taxon>Fungi</taxon>
        <taxon>Fungi incertae sedis</taxon>
        <taxon>Microsporidia</taxon>
        <taxon>Nosematidae</taxon>
        <taxon>Vairimorpha</taxon>
    </lineage>
</organism>
<dbReference type="OrthoDB" id="680339at2759"/>
<accession>T0M9Z2</accession>
<proteinExistence type="predicted"/>
<comment type="cofactor">
    <cofactor evidence="7">
        <name>Mn(2+)</name>
        <dbReference type="ChEBI" id="CHEBI:29035"/>
    </cofactor>
</comment>
<evidence type="ECO:0000256" key="5">
    <source>
        <dbReference type="PIRSR" id="PIRSR639383-3"/>
    </source>
</evidence>
<dbReference type="PROSITE" id="PS51084">
    <property type="entry name" value="HIT_2"/>
    <property type="match status" value="1"/>
</dbReference>
<feature type="binding site" evidence="4">
    <location>
        <position position="25"/>
    </location>
    <ligand>
        <name>substrate</name>
    </ligand>
</feature>
<dbReference type="GO" id="GO:0015964">
    <property type="term" value="P:diadenosine triphosphate catabolic process"/>
    <property type="evidence" value="ECO:0007669"/>
    <property type="project" value="EnsemblFungi"/>
</dbReference>
<feature type="active site" description="Tele-AMP-histidine intermediate" evidence="3">
    <location>
        <position position="92"/>
    </location>
</feature>
<evidence type="ECO:0000256" key="7">
    <source>
        <dbReference type="RuleBase" id="RU366076"/>
    </source>
</evidence>